<accession>A0A956SHQ1</accession>
<reference evidence="1" key="2">
    <citation type="journal article" date="2021" name="Microbiome">
        <title>Successional dynamics and alternative stable states in a saline activated sludge microbial community over 9 years.</title>
        <authorList>
            <person name="Wang Y."/>
            <person name="Ye J."/>
            <person name="Ju F."/>
            <person name="Liu L."/>
            <person name="Boyd J.A."/>
            <person name="Deng Y."/>
            <person name="Parks D.H."/>
            <person name="Jiang X."/>
            <person name="Yin X."/>
            <person name="Woodcroft B.J."/>
            <person name="Tyson G.W."/>
            <person name="Hugenholtz P."/>
            <person name="Polz M.F."/>
            <person name="Zhang T."/>
        </authorList>
    </citation>
    <scope>NUCLEOTIDE SEQUENCE</scope>
    <source>
        <strain evidence="1">HKST-UBA02</strain>
    </source>
</reference>
<dbReference type="AlphaFoldDB" id="A0A956SHQ1"/>
<organism evidence="1 2">
    <name type="scientific">Eiseniibacteriota bacterium</name>
    <dbReference type="NCBI Taxonomy" id="2212470"/>
    <lineage>
        <taxon>Bacteria</taxon>
        <taxon>Candidatus Eiseniibacteriota</taxon>
    </lineage>
</organism>
<dbReference type="Proteomes" id="UP000739538">
    <property type="component" value="Unassembled WGS sequence"/>
</dbReference>
<name>A0A956SHQ1_UNCEI</name>
<feature type="non-terminal residue" evidence="1">
    <location>
        <position position="203"/>
    </location>
</feature>
<sequence length="203" mass="21582">NVAGAFRNLVDLNSGLSTRQMDSIFGGARRPGFARAFAPRCGCTGGHLHAYKQTYAVREQVGKRAHVGERYGFNWGPFKLQGRISGQQYAGSFAKPIKLADGDYLYRGRKYDSMGDIFRDAKDGRIDGQATTYKTRTKFAWHPGNACAPRPFFPPSFAFHPAMNAIGGAGAALGNALGGGIQDILGKLFGGANGANGSNGTNG</sequence>
<comment type="caution">
    <text evidence="1">The sequence shown here is derived from an EMBL/GenBank/DDBJ whole genome shotgun (WGS) entry which is preliminary data.</text>
</comment>
<evidence type="ECO:0000313" key="2">
    <source>
        <dbReference type="Proteomes" id="UP000739538"/>
    </source>
</evidence>
<protein>
    <submittedName>
        <fullName evidence="1">Uncharacterized protein</fullName>
    </submittedName>
</protein>
<evidence type="ECO:0000313" key="1">
    <source>
        <dbReference type="EMBL" id="MCA9759859.1"/>
    </source>
</evidence>
<reference evidence="1" key="1">
    <citation type="submission" date="2020-04" db="EMBL/GenBank/DDBJ databases">
        <authorList>
            <person name="Zhang T."/>
        </authorList>
    </citation>
    <scope>NUCLEOTIDE SEQUENCE</scope>
    <source>
        <strain evidence="1">HKST-UBA02</strain>
    </source>
</reference>
<gene>
    <name evidence="1" type="ORF">KDA27_28945</name>
</gene>
<feature type="non-terminal residue" evidence="1">
    <location>
        <position position="1"/>
    </location>
</feature>
<dbReference type="EMBL" id="JAGQHS010000561">
    <property type="protein sequence ID" value="MCA9759859.1"/>
    <property type="molecule type" value="Genomic_DNA"/>
</dbReference>
<proteinExistence type="predicted"/>